<sequence length="372" mass="41336">MGGSRRKGTVIPLDSQFPAEEVHKATKHFQDAITEQNNDLHRLQAFLNDNNNIINLVQKIPEQLSHDVMVPFGKAAFFPGRLIHTNEFKVLLGEGYYADRTSKQTVEILQRRGKSLDSQIESQQAMINNLASFINVTDSEVAGGLVEIREEYVEDEDKSDEEESEPDSPIEDAPSSGNDTTKKVDYASFLALMDELEKKEQFAEENGDCSDQDEETAVDFDDSPYQGNSPQNSEGSSQVIPLDQTNNRNSANKFPKMHNHQEDTADQLNFANLAVQSQVKEGKSFAQNVKSGDPSVKPPILPTEKTSQATSASKTEVQHQTSQPFDRRKAFTGSIVEHAENLKKASGEQNSTSQVSGSQPSKPVSRFKMQRK</sequence>
<reference evidence="1" key="1">
    <citation type="submission" date="2023-10" db="EMBL/GenBank/DDBJ databases">
        <authorList>
            <person name="Rodriguez Cubillos JULIANA M."/>
            <person name="De Vega J."/>
        </authorList>
    </citation>
    <scope>NUCLEOTIDE SEQUENCE</scope>
</reference>
<protein>
    <submittedName>
        <fullName evidence="1">Uncharacterized protein</fullName>
    </submittedName>
</protein>
<evidence type="ECO:0000313" key="1">
    <source>
        <dbReference type="EMBL" id="CAJ2642269.1"/>
    </source>
</evidence>
<keyword evidence="2" id="KW-1185">Reference proteome</keyword>
<dbReference type="Proteomes" id="UP001177021">
    <property type="component" value="Unassembled WGS sequence"/>
</dbReference>
<gene>
    <name evidence="1" type="ORF">MILVUS5_LOCUS11755</name>
</gene>
<organism evidence="1 2">
    <name type="scientific">Trifolium pratense</name>
    <name type="common">Red clover</name>
    <dbReference type="NCBI Taxonomy" id="57577"/>
    <lineage>
        <taxon>Eukaryota</taxon>
        <taxon>Viridiplantae</taxon>
        <taxon>Streptophyta</taxon>
        <taxon>Embryophyta</taxon>
        <taxon>Tracheophyta</taxon>
        <taxon>Spermatophyta</taxon>
        <taxon>Magnoliopsida</taxon>
        <taxon>eudicotyledons</taxon>
        <taxon>Gunneridae</taxon>
        <taxon>Pentapetalae</taxon>
        <taxon>rosids</taxon>
        <taxon>fabids</taxon>
        <taxon>Fabales</taxon>
        <taxon>Fabaceae</taxon>
        <taxon>Papilionoideae</taxon>
        <taxon>50 kb inversion clade</taxon>
        <taxon>NPAAA clade</taxon>
        <taxon>Hologalegina</taxon>
        <taxon>IRL clade</taxon>
        <taxon>Trifolieae</taxon>
        <taxon>Trifolium</taxon>
    </lineage>
</organism>
<dbReference type="EMBL" id="CASHSV030000024">
    <property type="protein sequence ID" value="CAJ2642269.1"/>
    <property type="molecule type" value="Genomic_DNA"/>
</dbReference>
<comment type="caution">
    <text evidence="1">The sequence shown here is derived from an EMBL/GenBank/DDBJ whole genome shotgun (WGS) entry which is preliminary data.</text>
</comment>
<name>A0ACB0JB61_TRIPR</name>
<proteinExistence type="predicted"/>
<accession>A0ACB0JB61</accession>
<evidence type="ECO:0000313" key="2">
    <source>
        <dbReference type="Proteomes" id="UP001177021"/>
    </source>
</evidence>